<accession>A0A1E7EM76</accession>
<organism evidence="3 4">
    <name type="scientific">Fragilariopsis cylindrus CCMP1102</name>
    <dbReference type="NCBI Taxonomy" id="635003"/>
    <lineage>
        <taxon>Eukaryota</taxon>
        <taxon>Sar</taxon>
        <taxon>Stramenopiles</taxon>
        <taxon>Ochrophyta</taxon>
        <taxon>Bacillariophyta</taxon>
        <taxon>Bacillariophyceae</taxon>
        <taxon>Bacillariophycidae</taxon>
        <taxon>Bacillariales</taxon>
        <taxon>Bacillariaceae</taxon>
        <taxon>Fragilariopsis</taxon>
    </lineage>
</organism>
<dbReference type="Proteomes" id="UP000095751">
    <property type="component" value="Unassembled WGS sequence"/>
</dbReference>
<proteinExistence type="predicted"/>
<gene>
    <name evidence="3" type="ORF">FRACYDRAFT_272279</name>
</gene>
<feature type="compositionally biased region" description="Low complexity" evidence="1">
    <location>
        <begin position="384"/>
        <end position="393"/>
    </location>
</feature>
<dbReference type="OrthoDB" id="299997at2759"/>
<dbReference type="SUPFAM" id="SSF53300">
    <property type="entry name" value="vWA-like"/>
    <property type="match status" value="1"/>
</dbReference>
<reference evidence="3 4" key="1">
    <citation type="submission" date="2016-09" db="EMBL/GenBank/DDBJ databases">
        <title>Extensive genetic diversity and differential bi-allelic expression allows diatom success in the polar Southern Ocean.</title>
        <authorList>
            <consortium name="DOE Joint Genome Institute"/>
            <person name="Mock T."/>
            <person name="Otillar R.P."/>
            <person name="Strauss J."/>
            <person name="Dupont C."/>
            <person name="Frickenhaus S."/>
            <person name="Maumus F."/>
            <person name="Mcmullan M."/>
            <person name="Sanges R."/>
            <person name="Schmutz J."/>
            <person name="Toseland A."/>
            <person name="Valas R."/>
            <person name="Veluchamy A."/>
            <person name="Ward B.J."/>
            <person name="Allen A."/>
            <person name="Barry K."/>
            <person name="Falciatore A."/>
            <person name="Ferrante M."/>
            <person name="Fortunato A.E."/>
            <person name="Gloeckner G."/>
            <person name="Gruber A."/>
            <person name="Hipkin R."/>
            <person name="Janech M."/>
            <person name="Kroth P."/>
            <person name="Leese F."/>
            <person name="Lindquist E."/>
            <person name="Lyon B.R."/>
            <person name="Martin J."/>
            <person name="Mayer C."/>
            <person name="Parker M."/>
            <person name="Quesneville H."/>
            <person name="Raymond J."/>
            <person name="Uhlig C."/>
            <person name="Valentin K.U."/>
            <person name="Worden A.Z."/>
            <person name="Armbrust E.V."/>
            <person name="Bowler C."/>
            <person name="Green B."/>
            <person name="Moulton V."/>
            <person name="Van Oosterhout C."/>
            <person name="Grigoriev I."/>
        </authorList>
    </citation>
    <scope>NUCLEOTIDE SEQUENCE [LARGE SCALE GENOMIC DNA]</scope>
    <source>
        <strain evidence="3 4">CCMP1102</strain>
    </source>
</reference>
<dbReference type="InterPro" id="IPR036465">
    <property type="entry name" value="vWFA_dom_sf"/>
</dbReference>
<dbReference type="InterPro" id="IPR002035">
    <property type="entry name" value="VWF_A"/>
</dbReference>
<dbReference type="Gene3D" id="3.40.50.410">
    <property type="entry name" value="von Willebrand factor, type A domain"/>
    <property type="match status" value="1"/>
</dbReference>
<dbReference type="EMBL" id="KV784394">
    <property type="protein sequence ID" value="OEU06994.1"/>
    <property type="molecule type" value="Genomic_DNA"/>
</dbReference>
<keyword evidence="4" id="KW-1185">Reference proteome</keyword>
<dbReference type="Pfam" id="PF13768">
    <property type="entry name" value="VWA_3"/>
    <property type="match status" value="1"/>
</dbReference>
<dbReference type="InParanoid" id="A0A1E7EM76"/>
<feature type="domain" description="VWFA" evidence="2">
    <location>
        <begin position="4"/>
        <end position="181"/>
    </location>
</feature>
<evidence type="ECO:0000313" key="4">
    <source>
        <dbReference type="Proteomes" id="UP000095751"/>
    </source>
</evidence>
<evidence type="ECO:0000256" key="1">
    <source>
        <dbReference type="SAM" id="MobiDB-lite"/>
    </source>
</evidence>
<dbReference type="InterPro" id="IPR050934">
    <property type="entry name" value="ITIH"/>
</dbReference>
<dbReference type="PANTHER" id="PTHR10338">
    <property type="entry name" value="INTER-ALPHA-TRYPSIN INHIBITOR HEAVY CHAIN FAMILY MEMBER"/>
    <property type="match status" value="1"/>
</dbReference>
<evidence type="ECO:0000313" key="3">
    <source>
        <dbReference type="EMBL" id="OEU06994.1"/>
    </source>
</evidence>
<dbReference type="PROSITE" id="PS50234">
    <property type="entry name" value="VWFA"/>
    <property type="match status" value="1"/>
</dbReference>
<feature type="region of interest" description="Disordered" evidence="1">
    <location>
        <begin position="366"/>
        <end position="393"/>
    </location>
</feature>
<dbReference type="KEGG" id="fcy:FRACYDRAFT_272279"/>
<name>A0A1E7EM76_9STRA</name>
<dbReference type="PANTHER" id="PTHR10338:SF108">
    <property type="entry name" value="INTER-ALPHA-TRYPSIN INHIBITOR HEAVY CHAIN H4-LIKE PROTEIN"/>
    <property type="match status" value="1"/>
</dbReference>
<protein>
    <submittedName>
        <fullName evidence="3">VWA-like protein</fullName>
    </submittedName>
</protein>
<dbReference type="AlphaFoldDB" id="A0A1E7EM76"/>
<sequence length="424" mass="45563">MPRKIVFVIDISGSMNGQKLHDAKASFAVMIDTLDERDTLIVQPFSSQGTEDLWGPSAASTGAKEEAKQFVMALHTMGGTNLNQAFLDGIENVYDVPETMAPILVMLTDGQGMLEPKEIARNVRGKNEGGTVKIFSLAFGASADIDLLYGIAIQNGGRAVRIYEGFDDAVSQMELFYKQELGSILMSDVQVSYNNSGGGGIDVLESTTPTFPVLAAGSEIIVRGKMSSLSRNLINATNATERTLKTIIVANSAGGPKEWSINHVVNLDGGSTSGSSSSSSSSDCQQSYAQARIVELLTYRDAERALGEELFLDEAVMTSRSTNLYDPSTTLFEEEARKIAMDAHLVWPGLTALVTIENSSCQQQSSDVCQSGNRLPDSSEDSYSESYRGSGSSNYSYACRREPAYLSSFSSAVLVIASFIIIAL</sequence>
<evidence type="ECO:0000259" key="2">
    <source>
        <dbReference type="PROSITE" id="PS50234"/>
    </source>
</evidence>
<dbReference type="SMART" id="SM00327">
    <property type="entry name" value="VWA"/>
    <property type="match status" value="1"/>
</dbReference>